<name>A0A450T2B2_9GAMM</name>
<dbReference type="PROSITE" id="PS51257">
    <property type="entry name" value="PROKAR_LIPOPROTEIN"/>
    <property type="match status" value="1"/>
</dbReference>
<evidence type="ECO:0000313" key="1">
    <source>
        <dbReference type="EMBL" id="VFJ60665.1"/>
    </source>
</evidence>
<sequence length="137" mass="15213">MFCKKSALSASICIALLIGGCHHTMHDPELKSRDKPEISEKNLIEESMKFSTSPVIETARRNYGDSNFYVQVKVKDRSGSEQAFKDCVDPKNEKLITKLFEKLRQIGFSSSAQMTLLIKLSGDAELSSAEKVPVLTA</sequence>
<gene>
    <name evidence="2" type="ORF">BECKFM1743A_GA0114220_1027312</name>
    <name evidence="3" type="ORF">BECKFM1743B_GA0114221_1026711</name>
    <name evidence="1" type="ORF">BECKFM1743C_GA0114222_1027712</name>
</gene>
<proteinExistence type="predicted"/>
<reference evidence="1" key="1">
    <citation type="submission" date="2019-02" db="EMBL/GenBank/DDBJ databases">
        <authorList>
            <person name="Gruber-Vodicka R. H."/>
            <person name="Seah K. B. B."/>
        </authorList>
    </citation>
    <scope>NUCLEOTIDE SEQUENCE</scope>
    <source>
        <strain evidence="2">BECK_BZ163</strain>
        <strain evidence="3">BECK_BZ164</strain>
        <strain evidence="1">BECK_BZ165</strain>
    </source>
</reference>
<organism evidence="1">
    <name type="scientific">Candidatus Kentrum sp. FM</name>
    <dbReference type="NCBI Taxonomy" id="2126340"/>
    <lineage>
        <taxon>Bacteria</taxon>
        <taxon>Pseudomonadati</taxon>
        <taxon>Pseudomonadota</taxon>
        <taxon>Gammaproteobacteria</taxon>
        <taxon>Candidatus Kentrum</taxon>
    </lineage>
</organism>
<dbReference type="EMBL" id="CAADEZ010000273">
    <property type="protein sequence ID" value="VFJ60901.1"/>
    <property type="molecule type" value="Genomic_DNA"/>
</dbReference>
<dbReference type="AlphaFoldDB" id="A0A450T2B2"/>
<accession>A0A450T2B2</accession>
<protein>
    <submittedName>
        <fullName evidence="1">Uncharacterized protein</fullName>
    </submittedName>
</protein>
<dbReference type="EMBL" id="CAADFL010000267">
    <property type="protein sequence ID" value="VFK13147.1"/>
    <property type="molecule type" value="Genomic_DNA"/>
</dbReference>
<dbReference type="EMBL" id="CAADFA010000277">
    <property type="protein sequence ID" value="VFJ60665.1"/>
    <property type="molecule type" value="Genomic_DNA"/>
</dbReference>
<evidence type="ECO:0000313" key="2">
    <source>
        <dbReference type="EMBL" id="VFJ60901.1"/>
    </source>
</evidence>
<evidence type="ECO:0000313" key="3">
    <source>
        <dbReference type="EMBL" id="VFK13147.1"/>
    </source>
</evidence>